<reference evidence="1 2" key="1">
    <citation type="submission" date="2021-06" db="EMBL/GenBank/DDBJ databases">
        <title>Caerostris darwini draft genome.</title>
        <authorList>
            <person name="Kono N."/>
            <person name="Arakawa K."/>
        </authorList>
    </citation>
    <scope>NUCLEOTIDE SEQUENCE [LARGE SCALE GENOMIC DNA]</scope>
</reference>
<dbReference type="EMBL" id="BPLQ01005760">
    <property type="protein sequence ID" value="GIY16994.1"/>
    <property type="molecule type" value="Genomic_DNA"/>
</dbReference>
<sequence>MTQLCKCSVPWFPSFPPSQLSNDIETASLSAGDLTLLAAPLGPHVRRNCPTVAWRWKMAAISNHHQGTQTSTNYKRQQRTGKLQAVGEGGWLGL</sequence>
<gene>
    <name evidence="1" type="ORF">CDAR_111841</name>
</gene>
<evidence type="ECO:0000313" key="2">
    <source>
        <dbReference type="Proteomes" id="UP001054837"/>
    </source>
</evidence>
<comment type="caution">
    <text evidence="1">The sequence shown here is derived from an EMBL/GenBank/DDBJ whole genome shotgun (WGS) entry which is preliminary data.</text>
</comment>
<accession>A0AAV4R7I2</accession>
<name>A0AAV4R7I2_9ARAC</name>
<proteinExistence type="predicted"/>
<organism evidence="1 2">
    <name type="scientific">Caerostris darwini</name>
    <dbReference type="NCBI Taxonomy" id="1538125"/>
    <lineage>
        <taxon>Eukaryota</taxon>
        <taxon>Metazoa</taxon>
        <taxon>Ecdysozoa</taxon>
        <taxon>Arthropoda</taxon>
        <taxon>Chelicerata</taxon>
        <taxon>Arachnida</taxon>
        <taxon>Araneae</taxon>
        <taxon>Araneomorphae</taxon>
        <taxon>Entelegynae</taxon>
        <taxon>Araneoidea</taxon>
        <taxon>Araneidae</taxon>
        <taxon>Caerostris</taxon>
    </lineage>
</organism>
<keyword evidence="2" id="KW-1185">Reference proteome</keyword>
<dbReference type="Proteomes" id="UP001054837">
    <property type="component" value="Unassembled WGS sequence"/>
</dbReference>
<evidence type="ECO:0000313" key="1">
    <source>
        <dbReference type="EMBL" id="GIY16994.1"/>
    </source>
</evidence>
<protein>
    <submittedName>
        <fullName evidence="1">Uncharacterized protein</fullName>
    </submittedName>
</protein>
<dbReference type="AlphaFoldDB" id="A0AAV4R7I2"/>